<proteinExistence type="predicted"/>
<reference evidence="1 2" key="1">
    <citation type="journal article" date="2015" name="PLoS Pathog.">
        <title>Leptomonas seymouri: Adaptations to the Dixenous Life Cycle Analyzed by Genome Sequencing, Transcriptome Profiling and Co-infection with Leishmania donovani.</title>
        <authorList>
            <person name="Kraeva N."/>
            <person name="Butenko A."/>
            <person name="Hlavacova J."/>
            <person name="Kostygov A."/>
            <person name="Myskova J."/>
            <person name="Grybchuk D."/>
            <person name="Lestinova T."/>
            <person name="Votypka J."/>
            <person name="Volf P."/>
            <person name="Opperdoes F."/>
            <person name="Flegontov P."/>
            <person name="Lukes J."/>
            <person name="Yurchenko V."/>
        </authorList>
    </citation>
    <scope>NUCLEOTIDE SEQUENCE [LARGE SCALE GENOMIC DNA]</scope>
    <source>
        <strain evidence="1 2">ATCC 30220</strain>
    </source>
</reference>
<accession>A0A0N1I0R6</accession>
<organism evidence="1 2">
    <name type="scientific">Leptomonas seymouri</name>
    <dbReference type="NCBI Taxonomy" id="5684"/>
    <lineage>
        <taxon>Eukaryota</taxon>
        <taxon>Discoba</taxon>
        <taxon>Euglenozoa</taxon>
        <taxon>Kinetoplastea</taxon>
        <taxon>Metakinetoplastina</taxon>
        <taxon>Trypanosomatida</taxon>
        <taxon>Trypanosomatidae</taxon>
        <taxon>Leishmaniinae</taxon>
        <taxon>Leptomonas</taxon>
    </lineage>
</organism>
<comment type="caution">
    <text evidence="1">The sequence shown here is derived from an EMBL/GenBank/DDBJ whole genome shotgun (WGS) entry which is preliminary data.</text>
</comment>
<name>A0A0N1I0R6_LEPSE</name>
<keyword evidence="2" id="KW-1185">Reference proteome</keyword>
<evidence type="ECO:0000313" key="1">
    <source>
        <dbReference type="EMBL" id="KPI82672.1"/>
    </source>
</evidence>
<dbReference type="VEuPathDB" id="TriTrypDB:Lsey_0615_0010"/>
<dbReference type="AlphaFoldDB" id="A0A0N1I0R6"/>
<protein>
    <submittedName>
        <fullName evidence="1">Uncharacterized protein</fullName>
    </submittedName>
</protein>
<dbReference type="EMBL" id="LJSK01000615">
    <property type="protein sequence ID" value="KPI82672.1"/>
    <property type="molecule type" value="Genomic_DNA"/>
</dbReference>
<evidence type="ECO:0000313" key="2">
    <source>
        <dbReference type="Proteomes" id="UP000038009"/>
    </source>
</evidence>
<gene>
    <name evidence="1" type="ORF">ABL78_8315</name>
</gene>
<dbReference type="Proteomes" id="UP000038009">
    <property type="component" value="Unassembled WGS sequence"/>
</dbReference>
<sequence>MADLLRQDTYFTGYSLNVLVSIGLAMEETQPTLARGVYTLANKRAVEVFGYPNRVLVKCLAATSSGNPHLREELFEDTGKDSSGRDITFFPRRFFESVRATWVRVRDTRGTDGFYRLLPPNYAVALFQT</sequence>